<protein>
    <recommendedName>
        <fullName evidence="4">Kelch domain-containing protein 4</fullName>
    </recommendedName>
</protein>
<dbReference type="SUPFAM" id="SSF117281">
    <property type="entry name" value="Kelch motif"/>
    <property type="match status" value="1"/>
</dbReference>
<dbReference type="InterPro" id="IPR000048">
    <property type="entry name" value="IQ_motif_EF-hand-BS"/>
</dbReference>
<accession>A0AAE0BRU4</accession>
<dbReference type="PROSITE" id="PS50096">
    <property type="entry name" value="IQ"/>
    <property type="match status" value="1"/>
</dbReference>
<organism evidence="2 3">
    <name type="scientific">Cymbomonas tetramitiformis</name>
    <dbReference type="NCBI Taxonomy" id="36881"/>
    <lineage>
        <taxon>Eukaryota</taxon>
        <taxon>Viridiplantae</taxon>
        <taxon>Chlorophyta</taxon>
        <taxon>Pyramimonadophyceae</taxon>
        <taxon>Pyramimonadales</taxon>
        <taxon>Pyramimonadaceae</taxon>
        <taxon>Cymbomonas</taxon>
    </lineage>
</organism>
<evidence type="ECO:0000313" key="2">
    <source>
        <dbReference type="EMBL" id="KAK3241618.1"/>
    </source>
</evidence>
<dbReference type="SMART" id="SM00015">
    <property type="entry name" value="IQ"/>
    <property type="match status" value="1"/>
</dbReference>
<dbReference type="Pfam" id="PF00612">
    <property type="entry name" value="IQ"/>
    <property type="match status" value="1"/>
</dbReference>
<proteinExistence type="predicted"/>
<feature type="compositionally biased region" description="Low complexity" evidence="1">
    <location>
        <begin position="370"/>
        <end position="389"/>
    </location>
</feature>
<feature type="compositionally biased region" description="Acidic residues" evidence="1">
    <location>
        <begin position="529"/>
        <end position="544"/>
    </location>
</feature>
<sequence>MGSGRDKRKKSKGTTPGKGAEKTERKTEKAEAKRERRVQKAAEGDEDDIDAILAGIKLQEATKIEVTVKELSEPPSPRVNCTLTAPNLQRHNDLVLFGGEHFNGNKTYVYGDLFRFAPDSNKWTQITSPNSPPPRSAHQAFVCKGFYYIFGGEFTSPNQERFHHYRDLWRLDLSSNEWEQINLRGAPSSRSGHRMVVYQHKAILFGGFYDAGKELKYFNDCYELDLEEMKWNEIGDPSSAPSPRSACQLAVNGNTMFLYGGYFKKPTDVADVEKGQVLHDMWAMNLDTYKWEKIKKAGLAPGPRAGFTFAVHKKRAVMFGGVVDHEKDKGEVIMSEFYNEIYSFQMENKRWFPLALRPPPGSKAKPAPQPSSTGPGAPSASSAESTTSTFQLMKGPEGAAGASPALQKGAPETALDRAATRIQSRYRGYIVRKAIRLYRIGGVVSELLYSPGSGLKPPKNMPQPCGRINAAMTVRQNTLWLFGGMLELGDVEITLDDMWHLDLAKCDGWRCYKECTVLPDELRPIKESDSEEEDGEDGEAESDS</sequence>
<feature type="compositionally biased region" description="Basic residues" evidence="1">
    <location>
        <begin position="1"/>
        <end position="12"/>
    </location>
</feature>
<dbReference type="CDD" id="cd23767">
    <property type="entry name" value="IQCD"/>
    <property type="match status" value="1"/>
</dbReference>
<feature type="compositionally biased region" description="Basic and acidic residues" evidence="1">
    <location>
        <begin position="19"/>
        <end position="43"/>
    </location>
</feature>
<dbReference type="Pfam" id="PF24681">
    <property type="entry name" value="Kelch_KLHDC2_KLHL20_DRC7"/>
    <property type="match status" value="1"/>
</dbReference>
<dbReference type="PANTHER" id="PTHR46063">
    <property type="entry name" value="KELCH DOMAIN-CONTAINING PROTEIN"/>
    <property type="match status" value="1"/>
</dbReference>
<dbReference type="PANTHER" id="PTHR46063:SF1">
    <property type="entry name" value="KELCH DOMAIN-CONTAINING PROTEIN 4"/>
    <property type="match status" value="1"/>
</dbReference>
<evidence type="ECO:0000256" key="1">
    <source>
        <dbReference type="SAM" id="MobiDB-lite"/>
    </source>
</evidence>
<comment type="caution">
    <text evidence="2">The sequence shown here is derived from an EMBL/GenBank/DDBJ whole genome shotgun (WGS) entry which is preliminary data.</text>
</comment>
<keyword evidence="3" id="KW-1185">Reference proteome</keyword>
<evidence type="ECO:0000313" key="3">
    <source>
        <dbReference type="Proteomes" id="UP001190700"/>
    </source>
</evidence>
<evidence type="ECO:0008006" key="4">
    <source>
        <dbReference type="Google" id="ProtNLM"/>
    </source>
</evidence>
<gene>
    <name evidence="2" type="ORF">CYMTET_48632</name>
</gene>
<reference evidence="2 3" key="1">
    <citation type="journal article" date="2015" name="Genome Biol. Evol.">
        <title>Comparative Genomics of a Bacterivorous Green Alga Reveals Evolutionary Causalities and Consequences of Phago-Mixotrophic Mode of Nutrition.</title>
        <authorList>
            <person name="Burns J.A."/>
            <person name="Paasch A."/>
            <person name="Narechania A."/>
            <person name="Kim E."/>
        </authorList>
    </citation>
    <scope>NUCLEOTIDE SEQUENCE [LARGE SCALE GENOMIC DNA]</scope>
    <source>
        <strain evidence="2 3">PLY_AMNH</strain>
    </source>
</reference>
<feature type="region of interest" description="Disordered" evidence="1">
    <location>
        <begin position="1"/>
        <end position="45"/>
    </location>
</feature>
<dbReference type="Gene3D" id="2.120.10.80">
    <property type="entry name" value="Kelch-type beta propeller"/>
    <property type="match status" value="1"/>
</dbReference>
<dbReference type="Proteomes" id="UP001190700">
    <property type="component" value="Unassembled WGS sequence"/>
</dbReference>
<dbReference type="InterPro" id="IPR015915">
    <property type="entry name" value="Kelch-typ_b-propeller"/>
</dbReference>
<dbReference type="InterPro" id="IPR052588">
    <property type="entry name" value="Kelch_domain_protein"/>
</dbReference>
<feature type="region of interest" description="Disordered" evidence="1">
    <location>
        <begin position="523"/>
        <end position="544"/>
    </location>
</feature>
<feature type="region of interest" description="Disordered" evidence="1">
    <location>
        <begin position="355"/>
        <end position="412"/>
    </location>
</feature>
<name>A0AAE0BRU4_9CHLO</name>
<dbReference type="EMBL" id="LGRX02033356">
    <property type="protein sequence ID" value="KAK3241618.1"/>
    <property type="molecule type" value="Genomic_DNA"/>
</dbReference>
<dbReference type="AlphaFoldDB" id="A0AAE0BRU4"/>